<dbReference type="InParanoid" id="A7AUP4"/>
<protein>
    <submittedName>
        <fullName evidence="2">Uncharacterized protein</fullName>
    </submittedName>
</protein>
<feature type="transmembrane region" description="Helical" evidence="1">
    <location>
        <begin position="107"/>
        <end position="129"/>
    </location>
</feature>
<accession>A7AUP4</accession>
<keyword evidence="1" id="KW-0472">Membrane</keyword>
<sequence>MLTLRTAFCTMGKNTADQRLRYKSPRPNYALSELTISSLIVSWVFTNVSLLISLSVGILLMRRVLRIATFVELFEILKGLVYNPRDYHNVAVALLKNSPPTISHMSLVYFGSYFSLWMCLFLYVNMLIIKCCCKAVASKYKWI</sequence>
<dbReference type="VEuPathDB" id="PiroplasmaDB:BBOV_II007050"/>
<evidence type="ECO:0000313" key="2">
    <source>
        <dbReference type="EMBL" id="EDO06655.1"/>
    </source>
</evidence>
<dbReference type="RefSeq" id="XP_001610223.1">
    <property type="nucleotide sequence ID" value="XM_001610173.1"/>
</dbReference>
<dbReference type="Proteomes" id="UP000002173">
    <property type="component" value="Unassembled WGS sequence"/>
</dbReference>
<dbReference type="GeneID" id="5478457"/>
<organism evidence="2 3">
    <name type="scientific">Babesia bovis</name>
    <dbReference type="NCBI Taxonomy" id="5865"/>
    <lineage>
        <taxon>Eukaryota</taxon>
        <taxon>Sar</taxon>
        <taxon>Alveolata</taxon>
        <taxon>Apicomplexa</taxon>
        <taxon>Aconoidasida</taxon>
        <taxon>Piroplasmida</taxon>
        <taxon>Babesiidae</taxon>
        <taxon>Babesia</taxon>
    </lineage>
</organism>
<reference evidence="3" key="2">
    <citation type="journal article" date="2020" name="Data Brief">
        <title>Transcriptome dataset of Babesia bovis life stages within vertebrate and invertebrate hosts.</title>
        <authorList>
            <person name="Ueti M.W."/>
            <person name="Johnson W.C."/>
            <person name="Kappmeyer L.S."/>
            <person name="Herndon D.R."/>
            <person name="Mousel M.R."/>
            <person name="Reif K.E."/>
            <person name="Taus N.S."/>
            <person name="Ifeonu O.O."/>
            <person name="Silva J.C."/>
            <person name="Suarez C.E."/>
            <person name="Brayton K.A."/>
        </authorList>
    </citation>
    <scope>NUCLEOTIDE SEQUENCE [LARGE SCALE GENOMIC DNA]</scope>
</reference>
<reference evidence="2 3" key="1">
    <citation type="journal article" date="2007" name="PLoS Pathog.">
        <title>Genome sequence of Babesia bovis and comparative analysis of apicomplexan hemoprotozoa.</title>
        <authorList>
            <person name="Brayton K.A."/>
            <person name="Lau A.O.T."/>
            <person name="Herndon D.R."/>
            <person name="Hannick L."/>
            <person name="Kappmeyer L.S."/>
            <person name="Berens S.J."/>
            <person name="Bidwell S.L."/>
            <person name="Brown W.C."/>
            <person name="Crabtree J."/>
            <person name="Fadrosh D."/>
            <person name="Feldblum T."/>
            <person name="Forberger H.A."/>
            <person name="Haas B.J."/>
            <person name="Howell J.M."/>
            <person name="Khouri H."/>
            <person name="Koo H."/>
            <person name="Mann D.J."/>
            <person name="Norimine J."/>
            <person name="Paulsen I.T."/>
            <person name="Radune D."/>
            <person name="Ren Q."/>
            <person name="Smith R.K. Jr."/>
            <person name="Suarez C.E."/>
            <person name="White O."/>
            <person name="Wortman J.R."/>
            <person name="Knowles D.P. Jr."/>
            <person name="McElwain T.F."/>
            <person name="Nene V.M."/>
        </authorList>
    </citation>
    <scope>NUCLEOTIDE SEQUENCE [LARGE SCALE GENOMIC DNA]</scope>
    <source>
        <strain evidence="2">T2Bo</strain>
    </source>
</reference>
<dbReference type="AlphaFoldDB" id="A7AUP4"/>
<keyword evidence="1" id="KW-0812">Transmembrane</keyword>
<feature type="transmembrane region" description="Helical" evidence="1">
    <location>
        <begin position="36"/>
        <end position="60"/>
    </location>
</feature>
<reference evidence="3" key="3">
    <citation type="journal article" date="2021" name="Int. J. Parasitol.">
        <title>Comparative analysis of gene expression between Babesia bovis blood stages and kinetes allowed by improved genome annotation.</title>
        <authorList>
            <person name="Ueti M.W."/>
            <person name="Johnson W.C."/>
            <person name="Kappmeyer L.S."/>
            <person name="Herndon D.R."/>
            <person name="Mousel M.R."/>
            <person name="Reif K.E."/>
            <person name="Taus N.S."/>
            <person name="Ifeonu O.O."/>
            <person name="Silva J.C."/>
            <person name="Suarez C.E."/>
            <person name="Brayton K.A."/>
        </authorList>
    </citation>
    <scope>NUCLEOTIDE SEQUENCE [LARGE SCALE GENOMIC DNA]</scope>
</reference>
<evidence type="ECO:0000256" key="1">
    <source>
        <dbReference type="SAM" id="Phobius"/>
    </source>
</evidence>
<keyword evidence="3" id="KW-1185">Reference proteome</keyword>
<comment type="caution">
    <text evidence="2">The sequence shown here is derived from an EMBL/GenBank/DDBJ whole genome shotgun (WGS) entry which is preliminary data.</text>
</comment>
<proteinExistence type="predicted"/>
<name>A7AUP4_BABBO</name>
<dbReference type="KEGG" id="bbo:BBOV_II007050"/>
<keyword evidence="1" id="KW-1133">Transmembrane helix</keyword>
<dbReference type="EMBL" id="AAXT01000003">
    <property type="protein sequence ID" value="EDO06655.1"/>
    <property type="molecule type" value="Genomic_DNA"/>
</dbReference>
<evidence type="ECO:0000313" key="3">
    <source>
        <dbReference type="Proteomes" id="UP000002173"/>
    </source>
</evidence>
<gene>
    <name evidence="2" type="ORF">BBOV_II007050</name>
</gene>